<feature type="transmembrane region" description="Helical" evidence="1">
    <location>
        <begin position="201"/>
        <end position="219"/>
    </location>
</feature>
<keyword evidence="3" id="KW-1185">Reference proteome</keyword>
<evidence type="ECO:0008006" key="4">
    <source>
        <dbReference type="Google" id="ProtNLM"/>
    </source>
</evidence>
<dbReference type="AlphaFoldDB" id="A0A511DC32"/>
<evidence type="ECO:0000313" key="2">
    <source>
        <dbReference type="EMBL" id="GEL22127.1"/>
    </source>
</evidence>
<feature type="transmembrane region" description="Helical" evidence="1">
    <location>
        <begin position="126"/>
        <end position="148"/>
    </location>
</feature>
<evidence type="ECO:0000256" key="1">
    <source>
        <dbReference type="SAM" id="Phobius"/>
    </source>
</evidence>
<proteinExistence type="predicted"/>
<dbReference type="OrthoDB" id="3392476at2"/>
<organism evidence="2 3">
    <name type="scientific">Pseudonocardia sulfidoxydans NBRC 16205</name>
    <dbReference type="NCBI Taxonomy" id="1223511"/>
    <lineage>
        <taxon>Bacteria</taxon>
        <taxon>Bacillati</taxon>
        <taxon>Actinomycetota</taxon>
        <taxon>Actinomycetes</taxon>
        <taxon>Pseudonocardiales</taxon>
        <taxon>Pseudonocardiaceae</taxon>
        <taxon>Pseudonocardia</taxon>
    </lineage>
</organism>
<keyword evidence="1" id="KW-1133">Transmembrane helix</keyword>
<comment type="caution">
    <text evidence="2">The sequence shown here is derived from an EMBL/GenBank/DDBJ whole genome shotgun (WGS) entry which is preliminary data.</text>
</comment>
<dbReference type="Pfam" id="PF06197">
    <property type="entry name" value="DUF998"/>
    <property type="match status" value="1"/>
</dbReference>
<accession>A0A511DC32</accession>
<dbReference type="EMBL" id="BJVJ01000006">
    <property type="protein sequence ID" value="GEL22127.1"/>
    <property type="molecule type" value="Genomic_DNA"/>
</dbReference>
<dbReference type="Proteomes" id="UP000321685">
    <property type="component" value="Unassembled WGS sequence"/>
</dbReference>
<dbReference type="InterPro" id="IPR009339">
    <property type="entry name" value="DUF998"/>
</dbReference>
<name>A0A511DC32_9PSEU</name>
<feature type="transmembrane region" description="Helical" evidence="1">
    <location>
        <begin position="94"/>
        <end position="111"/>
    </location>
</feature>
<evidence type="ECO:0000313" key="3">
    <source>
        <dbReference type="Proteomes" id="UP000321685"/>
    </source>
</evidence>
<keyword evidence="1" id="KW-0472">Membrane</keyword>
<feature type="transmembrane region" description="Helical" evidence="1">
    <location>
        <begin position="19"/>
        <end position="41"/>
    </location>
</feature>
<feature type="transmembrane region" description="Helical" evidence="1">
    <location>
        <begin position="61"/>
        <end position="82"/>
    </location>
</feature>
<protein>
    <recommendedName>
        <fullName evidence="4">DUF998 domain-containing protein</fullName>
    </recommendedName>
</protein>
<keyword evidence="1" id="KW-0812">Transmembrane</keyword>
<feature type="transmembrane region" description="Helical" evidence="1">
    <location>
        <begin position="160"/>
        <end position="181"/>
    </location>
</feature>
<gene>
    <name evidence="2" type="ORF">PSU4_10810</name>
</gene>
<dbReference type="RefSeq" id="WP_147102982.1">
    <property type="nucleotide sequence ID" value="NZ_BJVJ01000006.1"/>
</dbReference>
<reference evidence="2 3" key="1">
    <citation type="submission" date="2019-07" db="EMBL/GenBank/DDBJ databases">
        <title>Whole genome shotgun sequence of Pseudonocardia sulfidoxydans NBRC 16205.</title>
        <authorList>
            <person name="Hosoyama A."/>
            <person name="Uohara A."/>
            <person name="Ohji S."/>
            <person name="Ichikawa N."/>
        </authorList>
    </citation>
    <scope>NUCLEOTIDE SEQUENCE [LARGE SCALE GENOMIC DNA]</scope>
    <source>
        <strain evidence="2 3">NBRC 16205</strain>
    </source>
</reference>
<sequence length="239" mass="24761">MTEQSAGGQPGGDGVVRALAALGGIGVAAAILLVGALHVVAADRVDPVRRTISEYALGADAWMFDVGVVALALGSVAVILALTRADVLRPRSGATVLLGIWAVGMLTVVVFEKTNWSIGPSLGGYIHRYASLVAFLALPLGALLLARAQRGVPGVLAHRVWTRVLALASLGWFLPILWGFAMRPVTGRSWWNAVPLGLVERGLALTEVLLVAVLALWAAHAAGSRSRTPAPGLPAPARA</sequence>